<evidence type="ECO:0000256" key="3">
    <source>
        <dbReference type="ARBA" id="ARBA00022519"/>
    </source>
</evidence>
<evidence type="ECO:0000313" key="13">
    <source>
        <dbReference type="Proteomes" id="UP000077654"/>
    </source>
</evidence>
<gene>
    <name evidence="12" type="ORF">XW81_01595</name>
</gene>
<evidence type="ECO:0000256" key="8">
    <source>
        <dbReference type="ARBA" id="ARBA00022842"/>
    </source>
</evidence>
<dbReference type="GO" id="GO:0016787">
    <property type="term" value="F:hydrolase activity"/>
    <property type="evidence" value="ECO:0007669"/>
    <property type="project" value="UniProtKB-KW"/>
</dbReference>
<sequence length="410" mass="47284">MKKMLINITKKSRSRIALIENQKLYNFDVEDVNHKRKKSSVYKGKIVHIVPSLEAVFVDYGTCKNGFLPFREISCEYFFNKNITKNRYNIKNVLKKGQECIVQVNKEERGNKCALLTTFISLAGSYIVLFPKNPGFLGISRKISGKYRNSIKKTLLLLKVPIEMGIIFRTASLGKSVEILQIDLMCQLQNWKKIKEAYQSNCSPCLIYQENNIIFRALRDYLYHDIQEVIVDDSKFLVCIYQYISLLGKSNFRDRIKLYTGTSSLFSYYQIESQINSIFQRNIILPSGGSITIDTLEALTAIDINSFRSNKGLDIEETALSTNLEAANEISRQLRLRDLGGLIVIDFIDMTAPLHKRLVINHFRKILKNDRARIQIGTISKFGLLEMSRQRLNSSMNKINRNFCSKCNRF</sequence>
<keyword evidence="13" id="KW-1185">Reference proteome</keyword>
<dbReference type="GO" id="GO:0004519">
    <property type="term" value="F:endonuclease activity"/>
    <property type="evidence" value="ECO:0007669"/>
    <property type="project" value="UniProtKB-KW"/>
</dbReference>
<dbReference type="Proteomes" id="UP000077654">
    <property type="component" value="Chromosome"/>
</dbReference>
<dbReference type="NCBIfam" id="TIGR00757">
    <property type="entry name" value="RNaseEG"/>
    <property type="match status" value="1"/>
</dbReference>
<dbReference type="InterPro" id="IPR012340">
    <property type="entry name" value="NA-bd_OB-fold"/>
</dbReference>
<evidence type="ECO:0000256" key="1">
    <source>
        <dbReference type="ARBA" id="ARBA00001946"/>
    </source>
</evidence>
<keyword evidence="7" id="KW-0378">Hydrolase</keyword>
<keyword evidence="6" id="KW-0255">Endonuclease</keyword>
<protein>
    <submittedName>
        <fullName evidence="12">Ribonuclease E</fullName>
    </submittedName>
</protein>
<dbReference type="PROSITE" id="PS50126">
    <property type="entry name" value="S1"/>
    <property type="match status" value="1"/>
</dbReference>
<name>A0A172WEC4_BUCSC</name>
<keyword evidence="4" id="KW-0540">Nuclease</keyword>
<reference evidence="12 13" key="1">
    <citation type="submission" date="2015-04" db="EMBL/GenBank/DDBJ databases">
        <title>Buchnera aphidicola assembly.</title>
        <authorList>
            <person name="Zhang Y."/>
        </authorList>
    </citation>
    <scope>NUCLEOTIDE SEQUENCE [LARGE SCALE GENOMIC DNA]</scope>
    <source>
        <strain evidence="12 13">SC</strain>
    </source>
</reference>
<dbReference type="EMBL" id="CP011299">
    <property type="protein sequence ID" value="ANF17311.1"/>
    <property type="molecule type" value="Genomic_DNA"/>
</dbReference>
<evidence type="ECO:0000259" key="11">
    <source>
        <dbReference type="PROSITE" id="PS50126"/>
    </source>
</evidence>
<dbReference type="AlphaFoldDB" id="A0A172WEC4"/>
<dbReference type="CDD" id="cd04453">
    <property type="entry name" value="S1_RNase_E"/>
    <property type="match status" value="1"/>
</dbReference>
<evidence type="ECO:0000256" key="7">
    <source>
        <dbReference type="ARBA" id="ARBA00022801"/>
    </source>
</evidence>
<evidence type="ECO:0000313" key="12">
    <source>
        <dbReference type="EMBL" id="ANF17311.1"/>
    </source>
</evidence>
<dbReference type="STRING" id="118110.XW81_01595"/>
<evidence type="ECO:0000256" key="5">
    <source>
        <dbReference type="ARBA" id="ARBA00022723"/>
    </source>
</evidence>
<dbReference type="GO" id="GO:0005737">
    <property type="term" value="C:cytoplasm"/>
    <property type="evidence" value="ECO:0007669"/>
    <property type="project" value="TreeGrafter"/>
</dbReference>
<keyword evidence="8" id="KW-0460">Magnesium</keyword>
<dbReference type="SUPFAM" id="SSF50249">
    <property type="entry name" value="Nucleic acid-binding proteins"/>
    <property type="match status" value="1"/>
</dbReference>
<organism evidence="12 13">
    <name type="scientific">Buchnera aphidicola subsp. Schlechtendalia chinensis</name>
    <dbReference type="NCBI Taxonomy" id="118110"/>
    <lineage>
        <taxon>Bacteria</taxon>
        <taxon>Pseudomonadati</taxon>
        <taxon>Pseudomonadota</taxon>
        <taxon>Gammaproteobacteria</taxon>
        <taxon>Enterobacterales</taxon>
        <taxon>Erwiniaceae</taxon>
        <taxon>Buchnera</taxon>
    </lineage>
</organism>
<keyword evidence="2" id="KW-1003">Cell membrane</keyword>
<dbReference type="GO" id="GO:0006364">
    <property type="term" value="P:rRNA processing"/>
    <property type="evidence" value="ECO:0007669"/>
    <property type="project" value="TreeGrafter"/>
</dbReference>
<dbReference type="PANTHER" id="PTHR30001">
    <property type="entry name" value="RIBONUCLEASE"/>
    <property type="match status" value="1"/>
</dbReference>
<dbReference type="InterPro" id="IPR003029">
    <property type="entry name" value="S1_domain"/>
</dbReference>
<dbReference type="Gene3D" id="2.40.50.140">
    <property type="entry name" value="Nucleic acid-binding proteins"/>
    <property type="match status" value="1"/>
</dbReference>
<evidence type="ECO:0000256" key="9">
    <source>
        <dbReference type="ARBA" id="ARBA00022884"/>
    </source>
</evidence>
<proteinExistence type="predicted"/>
<dbReference type="InterPro" id="IPR004659">
    <property type="entry name" value="RNase_E/G"/>
</dbReference>
<comment type="cofactor">
    <cofactor evidence="1">
        <name>Mg(2+)</name>
        <dbReference type="ChEBI" id="CHEBI:18420"/>
    </cofactor>
</comment>
<dbReference type="GO" id="GO:0004540">
    <property type="term" value="F:RNA nuclease activity"/>
    <property type="evidence" value="ECO:0007669"/>
    <property type="project" value="InterPro"/>
</dbReference>
<evidence type="ECO:0000256" key="10">
    <source>
        <dbReference type="ARBA" id="ARBA00023136"/>
    </source>
</evidence>
<dbReference type="GO" id="GO:0046872">
    <property type="term" value="F:metal ion binding"/>
    <property type="evidence" value="ECO:0007669"/>
    <property type="project" value="UniProtKB-KW"/>
</dbReference>
<dbReference type="PATRIC" id="fig|118110.3.peg.320"/>
<evidence type="ECO:0000256" key="4">
    <source>
        <dbReference type="ARBA" id="ARBA00022722"/>
    </source>
</evidence>
<evidence type="ECO:0000256" key="2">
    <source>
        <dbReference type="ARBA" id="ARBA00022475"/>
    </source>
</evidence>
<dbReference type="Pfam" id="PF00575">
    <property type="entry name" value="S1"/>
    <property type="match status" value="1"/>
</dbReference>
<dbReference type="PANTHER" id="PTHR30001:SF1">
    <property type="entry name" value="RIBONUCLEASE E_G-LIKE PROTEIN, CHLOROPLASTIC"/>
    <property type="match status" value="1"/>
</dbReference>
<dbReference type="GO" id="GO:0003723">
    <property type="term" value="F:RNA binding"/>
    <property type="evidence" value="ECO:0007669"/>
    <property type="project" value="UniProtKB-KW"/>
</dbReference>
<dbReference type="Pfam" id="PF10150">
    <property type="entry name" value="RNase_E_G"/>
    <property type="match status" value="1"/>
</dbReference>
<keyword evidence="9" id="KW-0694">RNA-binding</keyword>
<keyword evidence="3" id="KW-0997">Cell inner membrane</keyword>
<accession>A0A172WEC4</accession>
<keyword evidence="10" id="KW-0472">Membrane</keyword>
<feature type="domain" description="S1 motif" evidence="11">
    <location>
        <begin position="39"/>
        <end position="119"/>
    </location>
</feature>
<dbReference type="InterPro" id="IPR019307">
    <property type="entry name" value="RNA-bd_AU-1/RNase_E/G"/>
</dbReference>
<dbReference type="RefSeq" id="WP_195182275.1">
    <property type="nucleotide sequence ID" value="NZ_CP011299.1"/>
</dbReference>
<dbReference type="SMART" id="SM00316">
    <property type="entry name" value="S1"/>
    <property type="match status" value="1"/>
</dbReference>
<evidence type="ECO:0000256" key="6">
    <source>
        <dbReference type="ARBA" id="ARBA00022759"/>
    </source>
</evidence>
<keyword evidence="5" id="KW-0479">Metal-binding</keyword>